<name>F3KL39_9ARCH</name>
<dbReference type="Proteomes" id="UP000004348">
    <property type="component" value="Chromosome"/>
</dbReference>
<dbReference type="EMBL" id="AEGP01000043">
    <property type="protein sequence ID" value="EGG41938.1"/>
    <property type="molecule type" value="Genomic_DNA"/>
</dbReference>
<dbReference type="HOGENOM" id="CLU_2874916_0_0_2"/>
<accession>F3KL39</accession>
<comment type="caution">
    <text evidence="1">The sequence shown here is derived from an EMBL/GenBank/DDBJ whole genome shotgun (WGS) entry which is preliminary data.</text>
</comment>
<evidence type="ECO:0000313" key="1">
    <source>
        <dbReference type="EMBL" id="EGG41938.1"/>
    </source>
</evidence>
<protein>
    <submittedName>
        <fullName evidence="1">Uncharacterized protein</fullName>
    </submittedName>
</protein>
<sequence>MAGLNNVDRFLSIKVTPYFGQLKRGIKQGIIELRHDSSSCGIRQGTLSTKKMWFRMYKILSSQ</sequence>
<gene>
    <name evidence="1" type="ORF">Nlim_1171</name>
</gene>
<organism evidence="1">
    <name type="scientific">Candidatus Nitrosarchaeum limnium SFB1</name>
    <dbReference type="NCBI Taxonomy" id="886738"/>
    <lineage>
        <taxon>Archaea</taxon>
        <taxon>Nitrososphaerota</taxon>
        <taxon>Nitrososphaeria</taxon>
        <taxon>Nitrosopumilales</taxon>
        <taxon>Nitrosopumilaceae</taxon>
        <taxon>Nitrosarchaeum</taxon>
    </lineage>
</organism>
<proteinExistence type="predicted"/>
<dbReference type="STRING" id="886738.Nlim_1171"/>
<reference evidence="1" key="1">
    <citation type="journal article" date="2011" name="PLoS ONE">
        <title>Genome of a low-salinity ammonia-oxidizing archaeon determined by single-cell and metagenomic analysis.</title>
        <authorList>
            <person name="Blainey P.C."/>
            <person name="Mosier A.C."/>
            <person name="Potanina A."/>
            <person name="Francis C.A."/>
            <person name="Quake S.R."/>
        </authorList>
    </citation>
    <scope>NUCLEOTIDE SEQUENCE [LARGE SCALE GENOMIC DNA]</scope>
    <source>
        <strain evidence="1">SFB1</strain>
    </source>
</reference>
<dbReference type="AlphaFoldDB" id="F3KL39"/>